<dbReference type="PROSITE" id="PS50888">
    <property type="entry name" value="BHLH"/>
    <property type="match status" value="1"/>
</dbReference>
<feature type="transmembrane region" description="Helical" evidence="17">
    <location>
        <begin position="767"/>
        <end position="789"/>
    </location>
</feature>
<keyword evidence="14" id="KW-0804">Transcription</keyword>
<dbReference type="GO" id="GO:0046983">
    <property type="term" value="F:protein dimerization activity"/>
    <property type="evidence" value="ECO:0007669"/>
    <property type="project" value="InterPro"/>
</dbReference>
<keyword evidence="15" id="KW-0539">Nucleus</keyword>
<evidence type="ECO:0000313" key="20">
    <source>
        <dbReference type="EMBL" id="TFK12021.1"/>
    </source>
</evidence>
<dbReference type="Gene3D" id="3.30.450.20">
    <property type="entry name" value="PAS domain"/>
    <property type="match status" value="2"/>
</dbReference>
<dbReference type="Proteomes" id="UP000297703">
    <property type="component" value="Unassembled WGS sequence"/>
</dbReference>
<keyword evidence="12 17" id="KW-0472">Membrane</keyword>
<keyword evidence="8" id="KW-0524">Neurogenesis</keyword>
<dbReference type="GO" id="GO:0000977">
    <property type="term" value="F:RNA polymerase II transcription regulatory region sequence-specific DNA binding"/>
    <property type="evidence" value="ECO:0007669"/>
    <property type="project" value="TreeGrafter"/>
</dbReference>
<dbReference type="SUPFAM" id="SSF55785">
    <property type="entry name" value="PYP-like sensor domain (PAS domain)"/>
    <property type="match status" value="2"/>
</dbReference>
<evidence type="ECO:0000256" key="8">
    <source>
        <dbReference type="ARBA" id="ARBA00022902"/>
    </source>
</evidence>
<comment type="subcellular location">
    <subcellularLocation>
        <location evidence="2">Basolateral cell membrane</location>
        <topology evidence="2">Multi-pass membrane protein</topology>
    </subcellularLocation>
    <subcellularLocation>
        <location evidence="1">Nucleus</location>
    </subcellularLocation>
</comment>
<dbReference type="PANTHER" id="PTHR23043">
    <property type="entry name" value="HYPOXIA-INDUCIBLE FACTOR 1 ALPHA"/>
    <property type="match status" value="1"/>
</dbReference>
<evidence type="ECO:0000256" key="16">
    <source>
        <dbReference type="SAM" id="MobiDB-lite"/>
    </source>
</evidence>
<evidence type="ECO:0000256" key="12">
    <source>
        <dbReference type="ARBA" id="ARBA00023136"/>
    </source>
</evidence>
<keyword evidence="7" id="KW-0221">Differentiation</keyword>
<feature type="transmembrane region" description="Helical" evidence="17">
    <location>
        <begin position="1144"/>
        <end position="1162"/>
    </location>
</feature>
<dbReference type="GO" id="GO:0000981">
    <property type="term" value="F:DNA-binding transcription factor activity, RNA polymerase II-specific"/>
    <property type="evidence" value="ECO:0007669"/>
    <property type="project" value="TreeGrafter"/>
</dbReference>
<feature type="transmembrane region" description="Helical" evidence="17">
    <location>
        <begin position="857"/>
        <end position="879"/>
    </location>
</feature>
<protein>
    <submittedName>
        <fullName evidence="20">Vitellogenin-2-like</fullName>
    </submittedName>
</protein>
<keyword evidence="11" id="KW-0238">DNA-binding</keyword>
<feature type="region of interest" description="Disordered" evidence="16">
    <location>
        <begin position="728"/>
        <end position="748"/>
    </location>
</feature>
<dbReference type="PROSITE" id="PS50112">
    <property type="entry name" value="PAS"/>
    <property type="match status" value="1"/>
</dbReference>
<name>A0A4D9EKV3_9SAUR</name>
<feature type="transmembrane region" description="Helical" evidence="17">
    <location>
        <begin position="952"/>
        <end position="973"/>
    </location>
</feature>
<evidence type="ECO:0000256" key="17">
    <source>
        <dbReference type="SAM" id="Phobius"/>
    </source>
</evidence>
<dbReference type="STRING" id="55544.A0A4D9EKV3"/>
<evidence type="ECO:0000256" key="1">
    <source>
        <dbReference type="ARBA" id="ARBA00004123"/>
    </source>
</evidence>
<dbReference type="AlphaFoldDB" id="A0A4D9EKV3"/>
<evidence type="ECO:0000256" key="4">
    <source>
        <dbReference type="ARBA" id="ARBA00022448"/>
    </source>
</evidence>
<dbReference type="SMART" id="SM00091">
    <property type="entry name" value="PAS"/>
    <property type="match status" value="2"/>
</dbReference>
<dbReference type="PANTHER" id="PTHR23043:SF24">
    <property type="entry name" value="NEURONAL PAS DOMAIN-CONTAINING PROTEIN 4"/>
    <property type="match status" value="1"/>
</dbReference>
<dbReference type="GO" id="GO:0005634">
    <property type="term" value="C:nucleus"/>
    <property type="evidence" value="ECO:0007669"/>
    <property type="project" value="UniProtKB-SubCell"/>
</dbReference>
<dbReference type="InterPro" id="IPR000014">
    <property type="entry name" value="PAS"/>
</dbReference>
<evidence type="ECO:0000313" key="21">
    <source>
        <dbReference type="Proteomes" id="UP000297703"/>
    </source>
</evidence>
<feature type="transmembrane region" description="Helical" evidence="17">
    <location>
        <begin position="1182"/>
        <end position="1203"/>
    </location>
</feature>
<reference evidence="20 21" key="2">
    <citation type="submission" date="2019-04" db="EMBL/GenBank/DDBJ databases">
        <title>The genome sequence of big-headed turtle.</title>
        <authorList>
            <person name="Gong S."/>
        </authorList>
    </citation>
    <scope>NUCLEOTIDE SEQUENCE [LARGE SCALE GENOMIC DNA]</scope>
    <source>
        <strain evidence="20">DO16091913</strain>
        <tissue evidence="20">Muscle</tissue>
    </source>
</reference>
<keyword evidence="10" id="KW-0805">Transcription regulation</keyword>
<dbReference type="InterPro" id="IPR036259">
    <property type="entry name" value="MFS_trans_sf"/>
</dbReference>
<keyword evidence="5 17" id="KW-0812">Transmembrane</keyword>
<evidence type="ECO:0000256" key="6">
    <source>
        <dbReference type="ARBA" id="ARBA00022737"/>
    </source>
</evidence>
<evidence type="ECO:0000256" key="9">
    <source>
        <dbReference type="ARBA" id="ARBA00022989"/>
    </source>
</evidence>
<evidence type="ECO:0000259" key="18">
    <source>
        <dbReference type="PROSITE" id="PS50112"/>
    </source>
</evidence>
<feature type="transmembrane region" description="Helical" evidence="17">
    <location>
        <begin position="885"/>
        <end position="909"/>
    </location>
</feature>
<dbReference type="Pfam" id="PF14598">
    <property type="entry name" value="PAS_11"/>
    <property type="match status" value="1"/>
</dbReference>
<evidence type="ECO:0000256" key="15">
    <source>
        <dbReference type="ARBA" id="ARBA00023242"/>
    </source>
</evidence>
<keyword evidence="21" id="KW-1185">Reference proteome</keyword>
<dbReference type="Pfam" id="PF01733">
    <property type="entry name" value="Nucleoside_tran"/>
    <property type="match status" value="1"/>
</dbReference>
<dbReference type="PRINTS" id="PR01130">
    <property type="entry name" value="DERENTRNSPRT"/>
</dbReference>
<dbReference type="CDD" id="cd00130">
    <property type="entry name" value="PAS"/>
    <property type="match status" value="2"/>
</dbReference>
<feature type="transmembrane region" description="Helical" evidence="17">
    <location>
        <begin position="1079"/>
        <end position="1104"/>
    </location>
</feature>
<dbReference type="InterPro" id="IPR011598">
    <property type="entry name" value="bHLH_dom"/>
</dbReference>
<dbReference type="CDD" id="cd19697">
    <property type="entry name" value="bHLH-PAS_NPAS4_PASD10"/>
    <property type="match status" value="1"/>
</dbReference>
<keyword evidence="6" id="KW-0677">Repeat</keyword>
<feature type="domain" description="PAS" evidence="18">
    <location>
        <begin position="69"/>
        <end position="134"/>
    </location>
</feature>
<dbReference type="OrthoDB" id="9978016at2759"/>
<gene>
    <name evidence="20" type="ORF">DR999_PMT04457</name>
</gene>
<dbReference type="GO" id="GO:0030154">
    <property type="term" value="P:cell differentiation"/>
    <property type="evidence" value="ECO:0007669"/>
    <property type="project" value="UniProtKB-KW"/>
</dbReference>
<organism evidence="20 21">
    <name type="scientific">Platysternon megacephalum</name>
    <name type="common">big-headed turtle</name>
    <dbReference type="NCBI Taxonomy" id="55544"/>
    <lineage>
        <taxon>Eukaryota</taxon>
        <taxon>Metazoa</taxon>
        <taxon>Chordata</taxon>
        <taxon>Craniata</taxon>
        <taxon>Vertebrata</taxon>
        <taxon>Euteleostomi</taxon>
        <taxon>Archelosauria</taxon>
        <taxon>Testudinata</taxon>
        <taxon>Testudines</taxon>
        <taxon>Cryptodira</taxon>
        <taxon>Durocryptodira</taxon>
        <taxon>Testudinoidea</taxon>
        <taxon>Platysternidae</taxon>
        <taxon>Platysternon</taxon>
    </lineage>
</organism>
<keyword evidence="13" id="KW-0010">Activator</keyword>
<dbReference type="InterPro" id="IPR035965">
    <property type="entry name" value="PAS-like_dom_sf"/>
</dbReference>
<evidence type="ECO:0000256" key="14">
    <source>
        <dbReference type="ARBA" id="ARBA00023163"/>
    </source>
</evidence>
<evidence type="ECO:0000256" key="7">
    <source>
        <dbReference type="ARBA" id="ARBA00022782"/>
    </source>
</evidence>
<dbReference type="Pfam" id="PF23183">
    <property type="entry name" value="bHLH_NPAS4"/>
    <property type="match status" value="1"/>
</dbReference>
<feature type="transmembrane region" description="Helical" evidence="17">
    <location>
        <begin position="921"/>
        <end position="940"/>
    </location>
</feature>
<evidence type="ECO:0000256" key="2">
    <source>
        <dbReference type="ARBA" id="ARBA00004554"/>
    </source>
</evidence>
<evidence type="ECO:0000256" key="5">
    <source>
        <dbReference type="ARBA" id="ARBA00022692"/>
    </source>
</evidence>
<dbReference type="GO" id="GO:0007399">
    <property type="term" value="P:nervous system development"/>
    <property type="evidence" value="ECO:0007669"/>
    <property type="project" value="UniProtKB-KW"/>
</dbReference>
<feature type="transmembrane region" description="Helical" evidence="17">
    <location>
        <begin position="830"/>
        <end position="850"/>
    </location>
</feature>
<accession>A0A4D9EKV3</accession>
<reference evidence="20 21" key="1">
    <citation type="submission" date="2019-04" db="EMBL/GenBank/DDBJ databases">
        <title>Draft genome of the big-headed turtle Platysternon megacephalum.</title>
        <authorList>
            <person name="Gong S."/>
        </authorList>
    </citation>
    <scope>NUCLEOTIDE SEQUENCE [LARGE SCALE GENOMIC DNA]</scope>
    <source>
        <strain evidence="20">DO16091913</strain>
        <tissue evidence="20">Muscle</tissue>
    </source>
</reference>
<dbReference type="GO" id="GO:0016323">
    <property type="term" value="C:basolateral plasma membrane"/>
    <property type="evidence" value="ECO:0007669"/>
    <property type="project" value="UniProtKB-SubCell"/>
</dbReference>
<evidence type="ECO:0000256" key="3">
    <source>
        <dbReference type="ARBA" id="ARBA00007965"/>
    </source>
</evidence>
<feature type="domain" description="BHLH" evidence="19">
    <location>
        <begin position="1"/>
        <end position="53"/>
    </location>
</feature>
<feature type="transmembrane region" description="Helical" evidence="17">
    <location>
        <begin position="1215"/>
        <end position="1238"/>
    </location>
</feature>
<comment type="caution">
    <text evidence="20">The sequence shown here is derived from an EMBL/GenBank/DDBJ whole genome shotgun (WGS) entry which is preliminary data.</text>
</comment>
<dbReference type="GO" id="GO:0015213">
    <property type="term" value="F:uridine transmembrane transporter activity"/>
    <property type="evidence" value="ECO:0007669"/>
    <property type="project" value="UniProtKB-ARBA"/>
</dbReference>
<evidence type="ECO:0000256" key="11">
    <source>
        <dbReference type="ARBA" id="ARBA00023125"/>
    </source>
</evidence>
<sequence>MYRSTKGASKARRDQINAEIRNLKELLPIPEGDKVRLSYLHIMSLACIYTRKSIFFAKGALGGLESLLSSQDLEEFVQTLPGFLLAFTGEGKLIYVSENVAEHLGHSMVDLVAQGDSIYDIIDPTDHFVMRNQLALPSPTDTDRLFRCHFNTSKTVRRQSAGNKLVLIRGRFHQPPPGSYWSTNPVFMAFCTPLEPKPRLSHNSLFLASFESRHTKDLTILDISESVIFHLGFEKSELLCRSWYSLMHPEDLSHASAQHCRLLGDAGEPQVEMVVRLQTKTGVSWVWIYSLARMESAEIPVTCHNYIISDSEAWCLRQQLASEEPQVAYVLSAAPPYSEGLLSPAQLSSPDQVFTPLSGTPTGAAPVPSFDFASLEYAEGTSLSHEGASMAMELGNLSSMEEAPSSTQGQPGKDTEFSYVFFPTAYEPAFRRDNPGGSAKDFVCTPPYTPHQGCTFMFGTQESYPPTTATSPPATTSSELLYPPENCSALYEKLPPTPDSPGNGDCTVMTLPEVRAPLYIDVPMVPEGVLTPEASPIKQTFFRYSEKEKTEIDLLARHISSLAEDFSSFHSTELPLQAKQGQVSRSSSLPAGMPSPCLDAQPLKSWRSIDFSFLSCPEESLLEEDTVENLLQDLSTSLFEKSGAGVRCPLHHHFCGGNVSSPLSLDAEESGSGTLAPSPSTDLSPEEQCFLEELASYETVFETCASRSPCDGLDELYQLQSHLQDSFHEGAAGNQPGLSTAHSLPTRPGDIPPSTQMARQDTPKDQFHAVGIIFFILGLGTLLPWNFFITAIPYFQARLIVGTSSTVGLGGNSSGTQRDPARDEFNFNNWLTLLSQLPLLLFTLLNSFLYQCIPDKVRVLGSMSGILLLFILTAVLVRVEMLPHSFFSVTISSVWFINSFCAVLQGSLFGQLGTLPQGYSTLFLSGQGMAGTFAASAMLLSMASGADAQTSALSYFITPCVGTLISIVCYLVLPRMAFFRHYLERSWLRDPCNELETKAGLLGPEEQSGDQSEGPGVEPQGPEKPMLGMANGTLRTLEEISVESSGKGAFALHNGTATSAQNGGLGPERPSVFSVLRKIWLLALCIVMVFTITLSVFPAITATVTSTSESKQWSEFFTPVCCFLLFNMMDWLGRSVTSYCLWRLWLLPLLVGLRFLFVPLLMLCQAEPRTRLPVLFHHDAWFILFMLPFSLSNGYFVSLTMCLAPKQVLPQESELAGAIMTFFLALGLSCGAGLSFLLKALL</sequence>
<keyword evidence="9 17" id="KW-1133">Transmembrane helix</keyword>
<evidence type="ECO:0000256" key="13">
    <source>
        <dbReference type="ARBA" id="ARBA00023159"/>
    </source>
</evidence>
<evidence type="ECO:0000259" key="19">
    <source>
        <dbReference type="PROSITE" id="PS50888"/>
    </source>
</evidence>
<dbReference type="NCBIfam" id="TIGR00939">
    <property type="entry name" value="2a57"/>
    <property type="match status" value="1"/>
</dbReference>
<dbReference type="EMBL" id="QXTE01000025">
    <property type="protein sequence ID" value="TFK12021.1"/>
    <property type="molecule type" value="Genomic_DNA"/>
</dbReference>
<comment type="similarity">
    <text evidence="3">Belongs to the SLC29A/ENT transporter (TC 2.A.57) family.</text>
</comment>
<feature type="region of interest" description="Disordered" evidence="16">
    <location>
        <begin position="1000"/>
        <end position="1028"/>
    </location>
</feature>
<dbReference type="InterPro" id="IPR002259">
    <property type="entry name" value="Eqnu_transpt"/>
</dbReference>
<evidence type="ECO:0000256" key="10">
    <source>
        <dbReference type="ARBA" id="ARBA00023015"/>
    </source>
</evidence>
<dbReference type="InterPro" id="IPR034764">
    <property type="entry name" value="ENT1/ENT2"/>
</dbReference>
<dbReference type="SUPFAM" id="SSF103473">
    <property type="entry name" value="MFS general substrate transporter"/>
    <property type="match status" value="1"/>
</dbReference>
<dbReference type="InterPro" id="IPR056192">
    <property type="entry name" value="bHLH_NPAS4"/>
</dbReference>
<proteinExistence type="inferred from homology"/>
<keyword evidence="4" id="KW-0813">Transport</keyword>